<gene>
    <name evidence="2" type="ORF">N7509_003107</name>
</gene>
<feature type="transmembrane region" description="Helical" evidence="1">
    <location>
        <begin position="464"/>
        <end position="491"/>
    </location>
</feature>
<reference evidence="2" key="1">
    <citation type="submission" date="2022-12" db="EMBL/GenBank/DDBJ databases">
        <authorList>
            <person name="Petersen C."/>
        </authorList>
    </citation>
    <scope>NUCLEOTIDE SEQUENCE</scope>
    <source>
        <strain evidence="2">IBT 29677</strain>
    </source>
</reference>
<dbReference type="Proteomes" id="UP001147747">
    <property type="component" value="Unassembled WGS sequence"/>
</dbReference>
<dbReference type="OrthoDB" id="3344043at2759"/>
<organism evidence="2 3">
    <name type="scientific">Penicillium cosmopolitanum</name>
    <dbReference type="NCBI Taxonomy" id="1131564"/>
    <lineage>
        <taxon>Eukaryota</taxon>
        <taxon>Fungi</taxon>
        <taxon>Dikarya</taxon>
        <taxon>Ascomycota</taxon>
        <taxon>Pezizomycotina</taxon>
        <taxon>Eurotiomycetes</taxon>
        <taxon>Eurotiomycetidae</taxon>
        <taxon>Eurotiales</taxon>
        <taxon>Aspergillaceae</taxon>
        <taxon>Penicillium</taxon>
    </lineage>
</organism>
<sequence length="573" mass="62412">MVFQYRVTPDDSPFKNLRFPSTSDENNAVFVDLNSSVILFVTSWASSLAPMLSGFLMALASFPIARQLSNNIRNGRTDSLPTPYQLGLTIRFLDGSALGAIWSWMIYVVSWRKTRVPQTPLLVTTSNIAVLATVLGLLVSAADTWLHLVTTTVPFTQLSPVSSTMNYSFGITPRCLTSNNSVAAQGDAASDGLFCSISIAATGAFFRDPTITYQVISNISSEAAVYTHTKSDGKVYTYFGIPSEELDPNHDFTAHSYASETSCSLTTQPCHVRNAASSVRFNCSAAFAGFINNRDLQSAFYTDEKMNDVTNTYNKGTGNPYYFSFASAESTGVSTVPGGSENKDFVMSLHGALTFALGCKSTVYDVEYDQVNGSITRFNTRISNTSVSNIWQTTVANYPGDWDLPVKQAMTAAFYSTNSSQEFADMVALSYGKSSMAFGAQGIEPRPALAVQRRNTTLVARLPVAPLIAVVAFCLLFVVAGLLLTGLAIWAARFEDVRNIQASLGIVGLVADRFEKDDLKKEAKDTDGFFAEYVGHSGRRVAIEKYTETDSTYRYTTWQSAGISDFGNKPPSR</sequence>
<evidence type="ECO:0000256" key="1">
    <source>
        <dbReference type="SAM" id="Phobius"/>
    </source>
</evidence>
<keyword evidence="1" id="KW-1133">Transmembrane helix</keyword>
<keyword evidence="1" id="KW-0812">Transmembrane</keyword>
<feature type="transmembrane region" description="Helical" evidence="1">
    <location>
        <begin position="84"/>
        <end position="109"/>
    </location>
</feature>
<accession>A0A9W9W4P5</accession>
<protein>
    <submittedName>
        <fullName evidence="2">Uncharacterized protein</fullName>
    </submittedName>
</protein>
<dbReference type="RefSeq" id="XP_056490478.1">
    <property type="nucleotide sequence ID" value="XM_056627744.1"/>
</dbReference>
<name>A0A9W9W4P5_9EURO</name>
<evidence type="ECO:0000313" key="3">
    <source>
        <dbReference type="Proteomes" id="UP001147747"/>
    </source>
</evidence>
<dbReference type="GeneID" id="81366724"/>
<feature type="transmembrane region" description="Helical" evidence="1">
    <location>
        <begin position="37"/>
        <end position="64"/>
    </location>
</feature>
<keyword evidence="1" id="KW-0472">Membrane</keyword>
<dbReference type="AlphaFoldDB" id="A0A9W9W4P5"/>
<keyword evidence="3" id="KW-1185">Reference proteome</keyword>
<proteinExistence type="predicted"/>
<comment type="caution">
    <text evidence="2">The sequence shown here is derived from an EMBL/GenBank/DDBJ whole genome shotgun (WGS) entry which is preliminary data.</text>
</comment>
<reference evidence="2" key="2">
    <citation type="journal article" date="2023" name="IMA Fungus">
        <title>Comparative genomic study of the Penicillium genus elucidates a diverse pangenome and 15 lateral gene transfer events.</title>
        <authorList>
            <person name="Petersen C."/>
            <person name="Sorensen T."/>
            <person name="Nielsen M.R."/>
            <person name="Sondergaard T.E."/>
            <person name="Sorensen J.L."/>
            <person name="Fitzpatrick D.A."/>
            <person name="Frisvad J.C."/>
            <person name="Nielsen K.L."/>
        </authorList>
    </citation>
    <scope>NUCLEOTIDE SEQUENCE</scope>
    <source>
        <strain evidence="2">IBT 29677</strain>
    </source>
</reference>
<evidence type="ECO:0000313" key="2">
    <source>
        <dbReference type="EMBL" id="KAJ5403236.1"/>
    </source>
</evidence>
<dbReference type="EMBL" id="JAPZBU010000005">
    <property type="protein sequence ID" value="KAJ5403236.1"/>
    <property type="molecule type" value="Genomic_DNA"/>
</dbReference>
<feature type="transmembrane region" description="Helical" evidence="1">
    <location>
        <begin position="121"/>
        <end position="142"/>
    </location>
</feature>